<accession>A0ABS1DXY4</accession>
<comment type="caution">
    <text evidence="2">The sequence shown here is derived from an EMBL/GenBank/DDBJ whole genome shotgun (WGS) entry which is preliminary data.</text>
</comment>
<dbReference type="PANTHER" id="PTHR12526">
    <property type="entry name" value="GLYCOSYLTRANSFERASE"/>
    <property type="match status" value="1"/>
</dbReference>
<dbReference type="Proteomes" id="UP001041814">
    <property type="component" value="Unassembled WGS sequence"/>
</dbReference>
<feature type="domain" description="Glycosyltransferase subfamily 4-like N-terminal" evidence="1">
    <location>
        <begin position="15"/>
        <end position="175"/>
    </location>
</feature>
<gene>
    <name evidence="2" type="ORF">CKO43_16625</name>
</gene>
<sequence length="385" mass="41449">MRPLVLHLVYRFDTGGLENGVVNLINHMPADAYRHAVVALTEVVPGFAARIRRDDVEFVSLHKPPGHGAKLYPRLARLFADWRPAVVHTRNLAALECQVPAAWARVPARVHGEHGRDVDDPDGTRAKYQWMRRAYRPFVQRYVALSRDLAGYLEHRVGVPQRRIAQIYNGVDVERFHPAAGGRAVPPGCPFDDPALFVVGTVGRMQTVKAQPVLARAFVRALELAPQLRATLRLVLVGDGPLRAEAQTVLDAAGATPLTWMPGERSDVPDVMRGLDGFVLPSLAEGISNTILEAMATGLPVLATAVGGNPELVVDGESGLLVAAGDVDALAAGLVALASDRGRSAAMGAAGRERVQAQFSLQAMVDAYRSLYDRLLSGPSTPAKD</sequence>
<proteinExistence type="predicted"/>
<dbReference type="EMBL" id="NRRU01000066">
    <property type="protein sequence ID" value="MBK1714398.1"/>
    <property type="molecule type" value="Genomic_DNA"/>
</dbReference>
<dbReference type="Pfam" id="PF13439">
    <property type="entry name" value="Glyco_transf_4"/>
    <property type="match status" value="1"/>
</dbReference>
<name>A0ABS1DXY4_RUBGE</name>
<dbReference type="InterPro" id="IPR017522">
    <property type="entry name" value="Sugar_tfrase_PEP-CTERM_Stp2"/>
</dbReference>
<dbReference type="Gene3D" id="3.40.50.2000">
    <property type="entry name" value="Glycogen Phosphorylase B"/>
    <property type="match status" value="2"/>
</dbReference>
<dbReference type="InterPro" id="IPR028098">
    <property type="entry name" value="Glyco_trans_4-like_N"/>
</dbReference>
<dbReference type="GO" id="GO:0016740">
    <property type="term" value="F:transferase activity"/>
    <property type="evidence" value="ECO:0007669"/>
    <property type="project" value="UniProtKB-KW"/>
</dbReference>
<protein>
    <submittedName>
        <fullName evidence="2">Sugar transferase</fullName>
    </submittedName>
</protein>
<evidence type="ECO:0000313" key="3">
    <source>
        <dbReference type="Proteomes" id="UP001041814"/>
    </source>
</evidence>
<reference evidence="2" key="1">
    <citation type="submission" date="2017-08" db="EMBL/GenBank/DDBJ databases">
        <authorList>
            <person name="Imhoff J.F."/>
            <person name="Rahn T."/>
            <person name="Kuenzel S."/>
            <person name="Neulinger S.C."/>
        </authorList>
    </citation>
    <scope>NUCLEOTIDE SEQUENCE</scope>
    <source>
        <strain evidence="2">IM 151</strain>
    </source>
</reference>
<dbReference type="RefSeq" id="WP_200379311.1">
    <property type="nucleotide sequence ID" value="NZ_NRRU01000066.1"/>
</dbReference>
<dbReference type="Pfam" id="PF13692">
    <property type="entry name" value="Glyco_trans_1_4"/>
    <property type="match status" value="1"/>
</dbReference>
<keyword evidence="3" id="KW-1185">Reference proteome</keyword>
<reference evidence="2" key="2">
    <citation type="journal article" date="2020" name="Microorganisms">
        <title>Osmotic Adaptation and Compatible Solute Biosynthesis of Phototrophic Bacteria as Revealed from Genome Analyses.</title>
        <authorList>
            <person name="Imhoff J.F."/>
            <person name="Rahn T."/>
            <person name="Kunzel S."/>
            <person name="Keller A."/>
            <person name="Neulinger S.C."/>
        </authorList>
    </citation>
    <scope>NUCLEOTIDE SEQUENCE</scope>
    <source>
        <strain evidence="2">IM 151</strain>
    </source>
</reference>
<evidence type="ECO:0000313" key="2">
    <source>
        <dbReference type="EMBL" id="MBK1714398.1"/>
    </source>
</evidence>
<evidence type="ECO:0000259" key="1">
    <source>
        <dbReference type="Pfam" id="PF13439"/>
    </source>
</evidence>
<keyword evidence="2" id="KW-0808">Transferase</keyword>
<dbReference type="SUPFAM" id="SSF53756">
    <property type="entry name" value="UDP-Glycosyltransferase/glycogen phosphorylase"/>
    <property type="match status" value="1"/>
</dbReference>
<dbReference type="NCBIfam" id="TIGR03088">
    <property type="entry name" value="stp2"/>
    <property type="match status" value="1"/>
</dbReference>
<organism evidence="2 3">
    <name type="scientific">Rubrivivax gelatinosus</name>
    <name type="common">Rhodocyclus gelatinosus</name>
    <name type="synonym">Rhodopseudomonas gelatinosa</name>
    <dbReference type="NCBI Taxonomy" id="28068"/>
    <lineage>
        <taxon>Bacteria</taxon>
        <taxon>Pseudomonadati</taxon>
        <taxon>Pseudomonadota</taxon>
        <taxon>Betaproteobacteria</taxon>
        <taxon>Burkholderiales</taxon>
        <taxon>Sphaerotilaceae</taxon>
        <taxon>Rubrivivax</taxon>
    </lineage>
</organism>